<sequence length="138" mass="15761">MGCLIRRHCCFACSYLTPLQAFQLVTYCWLFNPKAGAQWSQDDDILGQMVSLNGVESFPVDVLVRGKFSDKYFDKSGNLRGYNVGADSIESMLDSRFRLQPEDEPELLTDMLSCMLRLRPDDRESASELLSHPWLRDA</sequence>
<evidence type="ECO:0000256" key="1">
    <source>
        <dbReference type="ARBA" id="ARBA00012513"/>
    </source>
</evidence>
<reference evidence="10" key="1">
    <citation type="submission" date="2023-06" db="EMBL/GenBank/DDBJ databases">
        <authorList>
            <consortium name="Lawrence Berkeley National Laboratory"/>
            <person name="Ahrendt S."/>
            <person name="Sahu N."/>
            <person name="Indic B."/>
            <person name="Wong-Bajracharya J."/>
            <person name="Merenyi Z."/>
            <person name="Ke H.-M."/>
            <person name="Monk M."/>
            <person name="Kocsube S."/>
            <person name="Drula E."/>
            <person name="Lipzen A."/>
            <person name="Balint B."/>
            <person name="Henrissat B."/>
            <person name="Andreopoulos B."/>
            <person name="Martin F.M."/>
            <person name="Harder C.B."/>
            <person name="Rigling D."/>
            <person name="Ford K.L."/>
            <person name="Foster G.D."/>
            <person name="Pangilinan J."/>
            <person name="Papanicolaou A."/>
            <person name="Barry K."/>
            <person name="LaButti K."/>
            <person name="Viragh M."/>
            <person name="Koriabine M."/>
            <person name="Yan M."/>
            <person name="Riley R."/>
            <person name="Champramary S."/>
            <person name="Plett K.L."/>
            <person name="Tsai I.J."/>
            <person name="Slot J."/>
            <person name="Sipos G."/>
            <person name="Plett J."/>
            <person name="Nagy L.G."/>
            <person name="Grigoriev I.V."/>
        </authorList>
    </citation>
    <scope>NUCLEOTIDE SEQUENCE</scope>
    <source>
        <strain evidence="10">FPL87.14</strain>
    </source>
</reference>
<evidence type="ECO:0000256" key="9">
    <source>
        <dbReference type="SAM" id="SignalP"/>
    </source>
</evidence>
<accession>A0AA39MLH3</accession>
<dbReference type="PANTHER" id="PTHR47634">
    <property type="entry name" value="PROTEIN KINASE DOMAIN-CONTAINING PROTEIN-RELATED"/>
    <property type="match status" value="1"/>
</dbReference>
<dbReference type="GO" id="GO:0005524">
    <property type="term" value="F:ATP binding"/>
    <property type="evidence" value="ECO:0007669"/>
    <property type="project" value="UniProtKB-KW"/>
</dbReference>
<comment type="caution">
    <text evidence="10">The sequence shown here is derived from an EMBL/GenBank/DDBJ whole genome shotgun (WGS) entry which is preliminary data.</text>
</comment>
<evidence type="ECO:0000256" key="6">
    <source>
        <dbReference type="ARBA" id="ARBA00022840"/>
    </source>
</evidence>
<evidence type="ECO:0000256" key="7">
    <source>
        <dbReference type="ARBA" id="ARBA00047899"/>
    </source>
</evidence>
<dbReference type="GO" id="GO:0004674">
    <property type="term" value="F:protein serine/threonine kinase activity"/>
    <property type="evidence" value="ECO:0007669"/>
    <property type="project" value="UniProtKB-KW"/>
</dbReference>
<evidence type="ECO:0000313" key="10">
    <source>
        <dbReference type="EMBL" id="KAK0437825.1"/>
    </source>
</evidence>
<keyword evidence="2" id="KW-0723">Serine/threonine-protein kinase</keyword>
<evidence type="ECO:0000256" key="4">
    <source>
        <dbReference type="ARBA" id="ARBA00022741"/>
    </source>
</evidence>
<organism evidence="10 11">
    <name type="scientific">Armillaria borealis</name>
    <dbReference type="NCBI Taxonomy" id="47425"/>
    <lineage>
        <taxon>Eukaryota</taxon>
        <taxon>Fungi</taxon>
        <taxon>Dikarya</taxon>
        <taxon>Basidiomycota</taxon>
        <taxon>Agaricomycotina</taxon>
        <taxon>Agaricomycetes</taxon>
        <taxon>Agaricomycetidae</taxon>
        <taxon>Agaricales</taxon>
        <taxon>Marasmiineae</taxon>
        <taxon>Physalacriaceae</taxon>
        <taxon>Armillaria</taxon>
    </lineage>
</organism>
<dbReference type="PANTHER" id="PTHR47634:SF9">
    <property type="entry name" value="PROTEIN KINASE DOMAIN-CONTAINING PROTEIN-RELATED"/>
    <property type="match status" value="1"/>
</dbReference>
<comment type="catalytic activity">
    <reaction evidence="8">
        <text>L-seryl-[protein] + ATP = O-phospho-L-seryl-[protein] + ADP + H(+)</text>
        <dbReference type="Rhea" id="RHEA:17989"/>
        <dbReference type="Rhea" id="RHEA-COMP:9863"/>
        <dbReference type="Rhea" id="RHEA-COMP:11604"/>
        <dbReference type="ChEBI" id="CHEBI:15378"/>
        <dbReference type="ChEBI" id="CHEBI:29999"/>
        <dbReference type="ChEBI" id="CHEBI:30616"/>
        <dbReference type="ChEBI" id="CHEBI:83421"/>
        <dbReference type="ChEBI" id="CHEBI:456216"/>
        <dbReference type="EC" id="2.7.11.1"/>
    </reaction>
</comment>
<keyword evidence="9" id="KW-0732">Signal</keyword>
<feature type="signal peptide" evidence="9">
    <location>
        <begin position="1"/>
        <end position="21"/>
    </location>
</feature>
<feature type="chain" id="PRO_5041294101" description="non-specific serine/threonine protein kinase" evidence="9">
    <location>
        <begin position="22"/>
        <end position="138"/>
    </location>
</feature>
<gene>
    <name evidence="10" type="ORF">EV421DRAFT_2038067</name>
</gene>
<dbReference type="EC" id="2.7.11.1" evidence="1"/>
<proteinExistence type="predicted"/>
<keyword evidence="5" id="KW-0418">Kinase</keyword>
<dbReference type="SUPFAM" id="SSF56112">
    <property type="entry name" value="Protein kinase-like (PK-like)"/>
    <property type="match status" value="1"/>
</dbReference>
<keyword evidence="11" id="KW-1185">Reference proteome</keyword>
<dbReference type="GO" id="GO:0050684">
    <property type="term" value="P:regulation of mRNA processing"/>
    <property type="evidence" value="ECO:0007669"/>
    <property type="project" value="TreeGrafter"/>
</dbReference>
<evidence type="ECO:0000313" key="11">
    <source>
        <dbReference type="Proteomes" id="UP001175226"/>
    </source>
</evidence>
<keyword evidence="6" id="KW-0067">ATP-binding</keyword>
<comment type="catalytic activity">
    <reaction evidence="7">
        <text>L-threonyl-[protein] + ATP = O-phospho-L-threonyl-[protein] + ADP + H(+)</text>
        <dbReference type="Rhea" id="RHEA:46608"/>
        <dbReference type="Rhea" id="RHEA-COMP:11060"/>
        <dbReference type="Rhea" id="RHEA-COMP:11605"/>
        <dbReference type="ChEBI" id="CHEBI:15378"/>
        <dbReference type="ChEBI" id="CHEBI:30013"/>
        <dbReference type="ChEBI" id="CHEBI:30616"/>
        <dbReference type="ChEBI" id="CHEBI:61977"/>
        <dbReference type="ChEBI" id="CHEBI:456216"/>
        <dbReference type="EC" id="2.7.11.1"/>
    </reaction>
</comment>
<evidence type="ECO:0000256" key="5">
    <source>
        <dbReference type="ARBA" id="ARBA00022777"/>
    </source>
</evidence>
<protein>
    <recommendedName>
        <fullName evidence="1">non-specific serine/threonine protein kinase</fullName>
        <ecNumber evidence="1">2.7.11.1</ecNumber>
    </recommendedName>
</protein>
<dbReference type="EMBL" id="JAUEPT010000046">
    <property type="protein sequence ID" value="KAK0437825.1"/>
    <property type="molecule type" value="Genomic_DNA"/>
</dbReference>
<keyword evidence="3" id="KW-0808">Transferase</keyword>
<evidence type="ECO:0000256" key="2">
    <source>
        <dbReference type="ARBA" id="ARBA00022527"/>
    </source>
</evidence>
<dbReference type="AlphaFoldDB" id="A0AA39MLH3"/>
<keyword evidence="4" id="KW-0547">Nucleotide-binding</keyword>
<dbReference type="GO" id="GO:0000245">
    <property type="term" value="P:spliceosomal complex assembly"/>
    <property type="evidence" value="ECO:0007669"/>
    <property type="project" value="TreeGrafter"/>
</dbReference>
<dbReference type="Proteomes" id="UP001175226">
    <property type="component" value="Unassembled WGS sequence"/>
</dbReference>
<name>A0AA39MLH3_9AGAR</name>
<dbReference type="InterPro" id="IPR011009">
    <property type="entry name" value="Kinase-like_dom_sf"/>
</dbReference>
<evidence type="ECO:0000256" key="8">
    <source>
        <dbReference type="ARBA" id="ARBA00048679"/>
    </source>
</evidence>
<dbReference type="InterPro" id="IPR051334">
    <property type="entry name" value="SRPK"/>
</dbReference>
<dbReference type="Gene3D" id="1.10.510.10">
    <property type="entry name" value="Transferase(Phosphotransferase) domain 1"/>
    <property type="match status" value="1"/>
</dbReference>
<evidence type="ECO:0000256" key="3">
    <source>
        <dbReference type="ARBA" id="ARBA00022679"/>
    </source>
</evidence>